<evidence type="ECO:0000256" key="6">
    <source>
        <dbReference type="SAM" id="SignalP"/>
    </source>
</evidence>
<keyword evidence="2" id="KW-0964">Secreted</keyword>
<organism evidence="8 9">
    <name type="scientific">Priapulus caudatus</name>
    <name type="common">Priapulid worm</name>
    <dbReference type="NCBI Taxonomy" id="37621"/>
    <lineage>
        <taxon>Eukaryota</taxon>
        <taxon>Metazoa</taxon>
        <taxon>Ecdysozoa</taxon>
        <taxon>Scalidophora</taxon>
        <taxon>Priapulida</taxon>
        <taxon>Priapulimorpha</taxon>
        <taxon>Priapulimorphida</taxon>
        <taxon>Priapulidae</taxon>
        <taxon>Priapulus</taxon>
    </lineage>
</organism>
<evidence type="ECO:0000259" key="7">
    <source>
        <dbReference type="SMART" id="SM00085"/>
    </source>
</evidence>
<evidence type="ECO:0000256" key="1">
    <source>
        <dbReference type="ARBA" id="ARBA00004613"/>
    </source>
</evidence>
<proteinExistence type="predicted"/>
<name>A0ABM1DZS3_PRICU</name>
<dbReference type="Pfam" id="PF05826">
    <property type="entry name" value="Phospholip_A2_2"/>
    <property type="match status" value="1"/>
</dbReference>
<feature type="compositionally biased region" description="Basic residues" evidence="5">
    <location>
        <begin position="154"/>
        <end position="167"/>
    </location>
</feature>
<evidence type="ECO:0000256" key="4">
    <source>
        <dbReference type="ARBA" id="ARBA00023098"/>
    </source>
</evidence>
<evidence type="ECO:0000256" key="5">
    <source>
        <dbReference type="SAM" id="MobiDB-lite"/>
    </source>
</evidence>
<reference evidence="9" key="1">
    <citation type="submission" date="2025-08" db="UniProtKB">
        <authorList>
            <consortium name="RefSeq"/>
        </authorList>
    </citation>
    <scope>IDENTIFICATION</scope>
</reference>
<dbReference type="InterPro" id="IPR036444">
    <property type="entry name" value="PLipase_A2_dom_sf"/>
</dbReference>
<keyword evidence="6" id="KW-0732">Signal</keyword>
<feature type="chain" id="PRO_5046608607" evidence="6">
    <location>
        <begin position="30"/>
        <end position="314"/>
    </location>
</feature>
<keyword evidence="4" id="KW-0443">Lipid metabolism</keyword>
<dbReference type="InterPro" id="IPR016090">
    <property type="entry name" value="PLA2-like_dom"/>
</dbReference>
<dbReference type="SMART" id="SM00085">
    <property type="entry name" value="PA2c"/>
    <property type="match status" value="1"/>
</dbReference>
<comment type="subcellular location">
    <subcellularLocation>
        <location evidence="1">Secreted</location>
    </subcellularLocation>
</comment>
<keyword evidence="3" id="KW-0442">Lipid degradation</keyword>
<evidence type="ECO:0000256" key="3">
    <source>
        <dbReference type="ARBA" id="ARBA00022963"/>
    </source>
</evidence>
<dbReference type="PANTHER" id="PTHR12253">
    <property type="entry name" value="RH14732P"/>
    <property type="match status" value="1"/>
</dbReference>
<dbReference type="Proteomes" id="UP000695022">
    <property type="component" value="Unplaced"/>
</dbReference>
<dbReference type="Gene3D" id="1.20.90.10">
    <property type="entry name" value="Phospholipase A2 domain"/>
    <property type="match status" value="1"/>
</dbReference>
<dbReference type="RefSeq" id="XP_014665444.1">
    <property type="nucleotide sequence ID" value="XM_014809958.1"/>
</dbReference>
<evidence type="ECO:0000313" key="9">
    <source>
        <dbReference type="RefSeq" id="XP_014665444.1"/>
    </source>
</evidence>
<evidence type="ECO:0000256" key="2">
    <source>
        <dbReference type="ARBA" id="ARBA00022525"/>
    </source>
</evidence>
<feature type="signal peptide" evidence="6">
    <location>
        <begin position="1"/>
        <end position="29"/>
    </location>
</feature>
<keyword evidence="8" id="KW-1185">Reference proteome</keyword>
<sequence length="314" mass="35285">MKPTTTTTTVACFALLALAVLASVGPTAGKHSDFAKLRRTATGEHELRIYYNGLLAKRTWATAATSNGSSERALELREVSDGSKVLRTIHAHGGHLADCDMSVDAADVERFVRDFYRDDDNATDVAVPTTTADVRATTDMRRMRRECNHLHRTLRRQLKKEGRKRKRGDNDDRKRATHARRRRAVLVPGTKWCGAGNSANDIDDLGDEAATDSCCRAHDQCSITVGAYSWQYGLFNARFTTLSHCDCEETFRQCLRNSMSTMAHLVGVLYFNYAQPDCFILKPESQCVQGWWTCQKYDTVMVGKKQQNSAYERL</sequence>
<dbReference type="GeneID" id="106807580"/>
<protein>
    <submittedName>
        <fullName evidence="9">Uncharacterized protein LOC106807580</fullName>
    </submittedName>
</protein>
<gene>
    <name evidence="9" type="primary">LOC106807580</name>
</gene>
<dbReference type="InterPro" id="IPR033113">
    <property type="entry name" value="PLA2_histidine"/>
</dbReference>
<dbReference type="PROSITE" id="PS00118">
    <property type="entry name" value="PA2_HIS"/>
    <property type="match status" value="1"/>
</dbReference>
<evidence type="ECO:0000313" key="8">
    <source>
        <dbReference type="Proteomes" id="UP000695022"/>
    </source>
</evidence>
<feature type="region of interest" description="Disordered" evidence="5">
    <location>
        <begin position="154"/>
        <end position="180"/>
    </location>
</feature>
<accession>A0ABM1DZS3</accession>
<dbReference type="SUPFAM" id="SSF48619">
    <property type="entry name" value="Phospholipase A2, PLA2"/>
    <property type="match status" value="1"/>
</dbReference>
<feature type="domain" description="Phospholipase A2-like central" evidence="7">
    <location>
        <begin position="173"/>
        <end position="295"/>
    </location>
</feature>